<keyword evidence="2" id="KW-1133">Transmembrane helix</keyword>
<proteinExistence type="predicted"/>
<keyword evidence="2" id="KW-0472">Membrane</keyword>
<evidence type="ECO:0000313" key="4">
    <source>
        <dbReference type="Proteomes" id="UP000696573"/>
    </source>
</evidence>
<dbReference type="EMBL" id="CABFNQ020000673">
    <property type="protein sequence ID" value="CAH0021874.1"/>
    <property type="molecule type" value="Genomic_DNA"/>
</dbReference>
<evidence type="ECO:0000256" key="2">
    <source>
        <dbReference type="SAM" id="Phobius"/>
    </source>
</evidence>
<feature type="region of interest" description="Disordered" evidence="1">
    <location>
        <begin position="121"/>
        <end position="212"/>
    </location>
</feature>
<dbReference type="OrthoDB" id="5414285at2759"/>
<sequence length="212" mass="22429">MVSVGGGIAIAITVLLVLAVVGWVGFTQLRARKLGLPPPTLSSYIPWKQSDSYREPRSASGGGGVRGWFGKLGNRNKRSAAGAYEQSGQQRGFGGLDPDDAWDSRVHDDGYGYYEERELEGRGDGFGQHGSTEYSGAADYGGRNPTSVHLDAAEERGRTTTRGPGAPGANPFDDDAASSLRDVSPRPMSGAPGAAPVRNSLEGRRSAFREDV</sequence>
<comment type="caution">
    <text evidence="3">The sequence shown here is derived from an EMBL/GenBank/DDBJ whole genome shotgun (WGS) entry which is preliminary data.</text>
</comment>
<dbReference type="AlphaFoldDB" id="A0A9N9VES3"/>
<accession>A0A9N9VES3</accession>
<feature type="region of interest" description="Disordered" evidence="1">
    <location>
        <begin position="79"/>
        <end position="108"/>
    </location>
</feature>
<dbReference type="Proteomes" id="UP000696573">
    <property type="component" value="Unassembled WGS sequence"/>
</dbReference>
<evidence type="ECO:0000313" key="3">
    <source>
        <dbReference type="EMBL" id="CAH0021874.1"/>
    </source>
</evidence>
<feature type="compositionally biased region" description="Basic and acidic residues" evidence="1">
    <location>
        <begin position="201"/>
        <end position="212"/>
    </location>
</feature>
<keyword evidence="4" id="KW-1185">Reference proteome</keyword>
<keyword evidence="2" id="KW-0812">Transmembrane</keyword>
<feature type="transmembrane region" description="Helical" evidence="2">
    <location>
        <begin position="6"/>
        <end position="26"/>
    </location>
</feature>
<evidence type="ECO:0008006" key="5">
    <source>
        <dbReference type="Google" id="ProtNLM"/>
    </source>
</evidence>
<name>A0A9N9VES3_9HYPO</name>
<evidence type="ECO:0000256" key="1">
    <source>
        <dbReference type="SAM" id="MobiDB-lite"/>
    </source>
</evidence>
<organism evidence="3 4">
    <name type="scientific">Clonostachys rhizophaga</name>
    <dbReference type="NCBI Taxonomy" id="160324"/>
    <lineage>
        <taxon>Eukaryota</taxon>
        <taxon>Fungi</taxon>
        <taxon>Dikarya</taxon>
        <taxon>Ascomycota</taxon>
        <taxon>Pezizomycotina</taxon>
        <taxon>Sordariomycetes</taxon>
        <taxon>Hypocreomycetidae</taxon>
        <taxon>Hypocreales</taxon>
        <taxon>Bionectriaceae</taxon>
        <taxon>Clonostachys</taxon>
    </lineage>
</organism>
<gene>
    <name evidence="3" type="ORF">CRHIZ90672A_00005981</name>
</gene>
<protein>
    <recommendedName>
        <fullName evidence="5">Acid phosphatase-like protein</fullName>
    </recommendedName>
</protein>
<reference evidence="3" key="1">
    <citation type="submission" date="2021-10" db="EMBL/GenBank/DDBJ databases">
        <authorList>
            <person name="Piombo E."/>
        </authorList>
    </citation>
    <scope>NUCLEOTIDE SEQUENCE</scope>
</reference>
<feature type="compositionally biased region" description="Low complexity" evidence="1">
    <location>
        <begin position="160"/>
        <end position="169"/>
    </location>
</feature>